<protein>
    <submittedName>
        <fullName evidence="2">PaaI family thioesterase</fullName>
        <ecNumber evidence="2">3.1.2.-</ecNumber>
    </submittedName>
</protein>
<evidence type="ECO:0000256" key="1">
    <source>
        <dbReference type="ARBA" id="ARBA00008324"/>
    </source>
</evidence>
<dbReference type="NCBIfam" id="TIGR00369">
    <property type="entry name" value="unchar_dom_1"/>
    <property type="match status" value="1"/>
</dbReference>
<dbReference type="Gene3D" id="3.10.129.10">
    <property type="entry name" value="Hotdog Thioesterase"/>
    <property type="match status" value="1"/>
</dbReference>
<dbReference type="InterPro" id="IPR027961">
    <property type="entry name" value="DUF4442"/>
</dbReference>
<dbReference type="SUPFAM" id="SSF54637">
    <property type="entry name" value="Thioesterase/thiol ester dehydrase-isomerase"/>
    <property type="match status" value="1"/>
</dbReference>
<dbReference type="RefSeq" id="WP_040823360.1">
    <property type="nucleotide sequence ID" value="NZ_JBIAQY010000004.1"/>
</dbReference>
<dbReference type="EC" id="3.1.2.-" evidence="2"/>
<accession>A0ABW6S1G6</accession>
<gene>
    <name evidence="2" type="ORF">ACFYXQ_14675</name>
</gene>
<dbReference type="Pfam" id="PF14539">
    <property type="entry name" value="DUF4442"/>
    <property type="match status" value="1"/>
</dbReference>
<comment type="similarity">
    <text evidence="1">Belongs to the thioesterase PaaI family.</text>
</comment>
<reference evidence="2 3" key="1">
    <citation type="submission" date="2024-10" db="EMBL/GenBank/DDBJ databases">
        <title>The Natural Products Discovery Center: Release of the First 8490 Sequenced Strains for Exploring Actinobacteria Biosynthetic Diversity.</title>
        <authorList>
            <person name="Kalkreuter E."/>
            <person name="Kautsar S.A."/>
            <person name="Yang D."/>
            <person name="Bader C.D."/>
            <person name="Teijaro C.N."/>
            <person name="Fluegel L."/>
            <person name="Davis C.M."/>
            <person name="Simpson J.R."/>
            <person name="Lauterbach L."/>
            <person name="Steele A.D."/>
            <person name="Gui C."/>
            <person name="Meng S."/>
            <person name="Li G."/>
            <person name="Viehrig K."/>
            <person name="Ye F."/>
            <person name="Su P."/>
            <person name="Kiefer A.F."/>
            <person name="Nichols A."/>
            <person name="Cepeda A.J."/>
            <person name="Yan W."/>
            <person name="Fan B."/>
            <person name="Jiang Y."/>
            <person name="Adhikari A."/>
            <person name="Zheng C.-J."/>
            <person name="Schuster L."/>
            <person name="Cowan T.M."/>
            <person name="Smanski M.J."/>
            <person name="Chevrette M.G."/>
            <person name="De Carvalho L.P.S."/>
            <person name="Shen B."/>
        </authorList>
    </citation>
    <scope>NUCLEOTIDE SEQUENCE [LARGE SCALE GENOMIC DNA]</scope>
    <source>
        <strain evidence="2 3">NPDC002593</strain>
    </source>
</reference>
<comment type="caution">
    <text evidence="2">The sequence shown here is derived from an EMBL/GenBank/DDBJ whole genome shotgun (WGS) entry which is preliminary data.</text>
</comment>
<dbReference type="EMBL" id="JBIAQY010000004">
    <property type="protein sequence ID" value="MFF3569014.1"/>
    <property type="molecule type" value="Genomic_DNA"/>
</dbReference>
<dbReference type="PANTHER" id="PTHR43240:SF5">
    <property type="entry name" value="1,4-DIHYDROXY-2-NAPHTHOYL-COA THIOESTERASE 1"/>
    <property type="match status" value="1"/>
</dbReference>
<keyword evidence="3" id="KW-1185">Reference proteome</keyword>
<sequence>MTITAEDVYRLAPFVRTLGVEFSELTPSAVTARLTHKVELSTTGGGLHGGALMGLADAAAAVCAALNSAPGALPATTDSTTHFLRPVHGAAHAVAAPIRVSRTAVVVGVQIADESGALCVHVIQTVRTRVPQPAAAAKEE</sequence>
<evidence type="ECO:0000313" key="3">
    <source>
        <dbReference type="Proteomes" id="UP001601992"/>
    </source>
</evidence>
<organism evidence="2 3">
    <name type="scientific">Nocardia jiangxiensis</name>
    <dbReference type="NCBI Taxonomy" id="282685"/>
    <lineage>
        <taxon>Bacteria</taxon>
        <taxon>Bacillati</taxon>
        <taxon>Actinomycetota</taxon>
        <taxon>Actinomycetes</taxon>
        <taxon>Mycobacteriales</taxon>
        <taxon>Nocardiaceae</taxon>
        <taxon>Nocardia</taxon>
    </lineage>
</organism>
<dbReference type="InterPro" id="IPR029069">
    <property type="entry name" value="HotDog_dom_sf"/>
</dbReference>
<dbReference type="CDD" id="cd03443">
    <property type="entry name" value="PaaI_thioesterase"/>
    <property type="match status" value="1"/>
</dbReference>
<dbReference type="PANTHER" id="PTHR43240">
    <property type="entry name" value="1,4-DIHYDROXY-2-NAPHTHOYL-COA THIOESTERASE 1"/>
    <property type="match status" value="1"/>
</dbReference>
<dbReference type="InterPro" id="IPR003736">
    <property type="entry name" value="PAAI_dom"/>
</dbReference>
<keyword evidence="2" id="KW-0378">Hydrolase</keyword>
<proteinExistence type="inferred from homology"/>
<dbReference type="Proteomes" id="UP001601992">
    <property type="component" value="Unassembled WGS sequence"/>
</dbReference>
<dbReference type="GO" id="GO:0016787">
    <property type="term" value="F:hydrolase activity"/>
    <property type="evidence" value="ECO:0007669"/>
    <property type="project" value="UniProtKB-KW"/>
</dbReference>
<evidence type="ECO:0000313" key="2">
    <source>
        <dbReference type="EMBL" id="MFF3569014.1"/>
    </source>
</evidence>
<name>A0ABW6S1G6_9NOCA</name>